<dbReference type="InterPro" id="IPR054384">
    <property type="entry name" value="SecDF_P1_head"/>
</dbReference>
<dbReference type="GO" id="GO:0015450">
    <property type="term" value="F:protein-transporting ATPase activity"/>
    <property type="evidence" value="ECO:0007669"/>
    <property type="project" value="InterPro"/>
</dbReference>
<comment type="function">
    <text evidence="9">Part of the Sec protein translocase complex. Interacts with the SecYEG preprotein conducting channel. SecDF uses the proton motive force (PMF) to complete protein translocation after the ATP-dependent function of SecA.</text>
</comment>
<dbReference type="AlphaFoldDB" id="A0A1I3R2U5"/>
<dbReference type="Pfam" id="PF21760">
    <property type="entry name" value="SecD_1st"/>
    <property type="match status" value="1"/>
</dbReference>
<dbReference type="Pfam" id="PF22599">
    <property type="entry name" value="SecDF_P1_head"/>
    <property type="match status" value="1"/>
</dbReference>
<keyword evidence="14" id="KW-1185">Reference proteome</keyword>
<dbReference type="RefSeq" id="WP_175482402.1">
    <property type="nucleotide sequence ID" value="NZ_FORR01000009.1"/>
</dbReference>
<evidence type="ECO:0000256" key="4">
    <source>
        <dbReference type="ARBA" id="ARBA00022692"/>
    </source>
</evidence>
<comment type="caution">
    <text evidence="9">Lacks conserved residue(s) required for the propagation of feature annotation.</text>
</comment>
<feature type="domain" description="SecDF P1 head subdomain" evidence="12">
    <location>
        <begin position="120"/>
        <end position="216"/>
    </location>
</feature>
<evidence type="ECO:0000256" key="6">
    <source>
        <dbReference type="ARBA" id="ARBA00022989"/>
    </source>
</evidence>
<evidence type="ECO:0000256" key="2">
    <source>
        <dbReference type="ARBA" id="ARBA00022448"/>
    </source>
</evidence>
<feature type="transmembrane region" description="Helical" evidence="9">
    <location>
        <begin position="334"/>
        <end position="354"/>
    </location>
</feature>
<dbReference type="GO" id="GO:0006605">
    <property type="term" value="P:protein targeting"/>
    <property type="evidence" value="ECO:0007669"/>
    <property type="project" value="UniProtKB-UniRule"/>
</dbReference>
<feature type="domain" description="Protein translocase subunit SecDF P1" evidence="11">
    <location>
        <begin position="61"/>
        <end position="117"/>
    </location>
</feature>
<dbReference type="InterPro" id="IPR048631">
    <property type="entry name" value="SecD_1st"/>
</dbReference>
<feature type="transmembrane region" description="Helical" evidence="9">
    <location>
        <begin position="288"/>
        <end position="307"/>
    </location>
</feature>
<dbReference type="Gene3D" id="3.30.70.3220">
    <property type="match status" value="1"/>
</dbReference>
<dbReference type="STRING" id="46223.SAMN05421852_1095"/>
<evidence type="ECO:0000313" key="13">
    <source>
        <dbReference type="EMBL" id="SFJ40903.1"/>
    </source>
</evidence>
<dbReference type="HAMAP" id="MF_01463_B">
    <property type="entry name" value="SecD_B"/>
    <property type="match status" value="1"/>
</dbReference>
<dbReference type="PRINTS" id="PR00702">
    <property type="entry name" value="ACRIFLAVINRP"/>
</dbReference>
<keyword evidence="4 9" id="KW-0812">Transmembrane</keyword>
<feature type="transmembrane region" description="Helical" evidence="9">
    <location>
        <begin position="262"/>
        <end position="282"/>
    </location>
</feature>
<keyword evidence="5 9" id="KW-0653">Protein transport</keyword>
<keyword evidence="3 9" id="KW-1003">Cell membrane</keyword>
<evidence type="ECO:0000259" key="10">
    <source>
        <dbReference type="Pfam" id="PF02355"/>
    </source>
</evidence>
<gene>
    <name evidence="9" type="primary">secD</name>
    <name evidence="13" type="ORF">SAMN05421852_1095</name>
</gene>
<feature type="domain" description="Protein export membrane protein SecD/SecF C-terminal" evidence="10">
    <location>
        <begin position="219"/>
        <end position="384"/>
    </location>
</feature>
<organism evidence="13 14">
    <name type="scientific">Thermoflavimicrobium dichotomicum</name>
    <dbReference type="NCBI Taxonomy" id="46223"/>
    <lineage>
        <taxon>Bacteria</taxon>
        <taxon>Bacillati</taxon>
        <taxon>Bacillota</taxon>
        <taxon>Bacilli</taxon>
        <taxon>Bacillales</taxon>
        <taxon>Thermoactinomycetaceae</taxon>
        <taxon>Thermoflavimicrobium</taxon>
    </lineage>
</organism>
<dbReference type="EMBL" id="FORR01000009">
    <property type="protein sequence ID" value="SFJ40903.1"/>
    <property type="molecule type" value="Genomic_DNA"/>
</dbReference>
<dbReference type="InterPro" id="IPR022813">
    <property type="entry name" value="SecD/SecF_arch_bac"/>
</dbReference>
<dbReference type="PANTHER" id="PTHR30081:SF1">
    <property type="entry name" value="PROTEIN TRANSLOCASE SUBUNIT SECD"/>
    <property type="match status" value="1"/>
</dbReference>
<reference evidence="13 14" key="1">
    <citation type="submission" date="2016-10" db="EMBL/GenBank/DDBJ databases">
        <authorList>
            <person name="de Groot N.N."/>
        </authorList>
    </citation>
    <scope>NUCLEOTIDE SEQUENCE [LARGE SCALE GENOMIC DNA]</scope>
    <source>
        <strain evidence="13 14">DSM 44778</strain>
    </source>
</reference>
<evidence type="ECO:0000256" key="8">
    <source>
        <dbReference type="ARBA" id="ARBA00023136"/>
    </source>
</evidence>
<evidence type="ECO:0000256" key="1">
    <source>
        <dbReference type="ARBA" id="ARBA00004651"/>
    </source>
</evidence>
<dbReference type="PANTHER" id="PTHR30081">
    <property type="entry name" value="PROTEIN-EXPORT MEMBRANE PROTEIN SEC"/>
    <property type="match status" value="1"/>
</dbReference>
<dbReference type="InterPro" id="IPR005791">
    <property type="entry name" value="SecD"/>
</dbReference>
<dbReference type="InterPro" id="IPR055344">
    <property type="entry name" value="SecD_SecF_C_bact"/>
</dbReference>
<dbReference type="NCBIfam" id="TIGR01129">
    <property type="entry name" value="secD"/>
    <property type="match status" value="1"/>
</dbReference>
<keyword evidence="7 9" id="KW-0811">Translocation</keyword>
<feature type="transmembrane region" description="Helical" evidence="9">
    <location>
        <begin position="239"/>
        <end position="257"/>
    </location>
</feature>
<evidence type="ECO:0000256" key="9">
    <source>
        <dbReference type="HAMAP-Rule" id="MF_01463"/>
    </source>
</evidence>
<evidence type="ECO:0000256" key="3">
    <source>
        <dbReference type="ARBA" id="ARBA00022475"/>
    </source>
</evidence>
<evidence type="ECO:0000313" key="14">
    <source>
        <dbReference type="Proteomes" id="UP000199545"/>
    </source>
</evidence>
<evidence type="ECO:0000256" key="7">
    <source>
        <dbReference type="ARBA" id="ARBA00023010"/>
    </source>
</evidence>
<dbReference type="Pfam" id="PF02355">
    <property type="entry name" value="SecD_SecF_C"/>
    <property type="match status" value="1"/>
</dbReference>
<evidence type="ECO:0000259" key="12">
    <source>
        <dbReference type="Pfam" id="PF22599"/>
    </source>
</evidence>
<comment type="subunit">
    <text evidence="9">Forms a complex with SecF. Part of the essential Sec protein translocation apparatus which comprises SecA, SecYEG and auxiliary proteins SecDF. Other proteins may also be involved.</text>
</comment>
<dbReference type="GO" id="GO:0065002">
    <property type="term" value="P:intracellular protein transmembrane transport"/>
    <property type="evidence" value="ECO:0007669"/>
    <property type="project" value="UniProtKB-UniRule"/>
</dbReference>
<dbReference type="GO" id="GO:0005886">
    <property type="term" value="C:plasma membrane"/>
    <property type="evidence" value="ECO:0007669"/>
    <property type="project" value="UniProtKB-SubCell"/>
</dbReference>
<evidence type="ECO:0000256" key="5">
    <source>
        <dbReference type="ARBA" id="ARBA00022927"/>
    </source>
</evidence>
<evidence type="ECO:0000259" key="11">
    <source>
        <dbReference type="Pfam" id="PF21760"/>
    </source>
</evidence>
<sequence>MRARKSKFVLFVVLLIAMFAIIAATTSVIVKGITLGLDLQGGFEVLYEAAPGQKVTPQILNDTQEAIRKRIDVLGVAEPDITIEGTNRIRVQLAGVKDQKKARELLGKQAELTFRDPSGKQILLRGKDLQEGGAKLDYDQANQPVVTIKLKDAKKFEEITRKYVGHPIPIYLDNQQLSAPVVQEPIAGGNAQITGQRTVEEAQELVDLLNAGAVPIKLVEKQSYAVDASLGAKSLRDSLEAGVIAVLAIFIFVIGYYRLPGLIAVITLIVYSYLVLVTFYVLDVTLTLPGIAAFILGIGMAVDANIITSERIKEEIRVGRSVSAAVRAGSKRSFLTIFDSNITTIIAAVVLFIFGTASVKGFSVSLIAGILVSFLTAVGLSRLLIYLLVRSNMVNRPTLFGVREDEISDL</sequence>
<protein>
    <recommendedName>
        <fullName evidence="9">Protein translocase subunit SecD</fullName>
    </recommendedName>
</protein>
<dbReference type="GO" id="GO:0043952">
    <property type="term" value="P:protein transport by the Sec complex"/>
    <property type="evidence" value="ECO:0007669"/>
    <property type="project" value="UniProtKB-UniRule"/>
</dbReference>
<comment type="similarity">
    <text evidence="9">Belongs to the SecD/SecF family. SecD subfamily.</text>
</comment>
<feature type="transmembrane region" description="Helical" evidence="9">
    <location>
        <begin position="366"/>
        <end position="389"/>
    </location>
</feature>
<keyword evidence="2 9" id="KW-0813">Transport</keyword>
<dbReference type="InterPro" id="IPR048634">
    <property type="entry name" value="SecD_SecF_C"/>
</dbReference>
<keyword evidence="8 9" id="KW-0472">Membrane</keyword>
<dbReference type="NCBIfam" id="TIGR00916">
    <property type="entry name" value="2A0604s01"/>
    <property type="match status" value="1"/>
</dbReference>
<dbReference type="Gene3D" id="1.20.1640.10">
    <property type="entry name" value="Multidrug efflux transporter AcrB transmembrane domain"/>
    <property type="match status" value="1"/>
</dbReference>
<keyword evidence="6 9" id="KW-1133">Transmembrane helix</keyword>
<dbReference type="InterPro" id="IPR001036">
    <property type="entry name" value="Acrflvin-R"/>
</dbReference>
<comment type="subcellular location">
    <subcellularLocation>
        <location evidence="1 9">Cell membrane</location>
        <topology evidence="1 9">Multi-pass membrane protein</topology>
    </subcellularLocation>
</comment>
<name>A0A1I3R2U5_9BACL</name>
<dbReference type="SUPFAM" id="SSF82866">
    <property type="entry name" value="Multidrug efflux transporter AcrB transmembrane domain"/>
    <property type="match status" value="1"/>
</dbReference>
<dbReference type="Proteomes" id="UP000199545">
    <property type="component" value="Unassembled WGS sequence"/>
</dbReference>
<accession>A0A1I3R2U5</accession>
<proteinExistence type="inferred from homology"/>